<dbReference type="Proteomes" id="UP000887574">
    <property type="component" value="Unplaced"/>
</dbReference>
<keyword evidence="2" id="KW-1185">Reference proteome</keyword>
<sequence length="70" mass="7624">MSRLPIPDTDLRLIPQNAPFPHNVTVIGLLDAIETTNDYTLALVILQAIQLAVSIIIGATLVYIAKKITK</sequence>
<keyword evidence="1" id="KW-0812">Transmembrane</keyword>
<evidence type="ECO:0000313" key="2">
    <source>
        <dbReference type="Proteomes" id="UP000887574"/>
    </source>
</evidence>
<keyword evidence="1" id="KW-0472">Membrane</keyword>
<dbReference type="WBParaSite" id="jg3500">
    <property type="protein sequence ID" value="jg3500"/>
    <property type="gene ID" value="jg3500"/>
</dbReference>
<dbReference type="AlphaFoldDB" id="A0A915EBC1"/>
<organism evidence="2 3">
    <name type="scientific">Ditylenchus dipsaci</name>
    <dbReference type="NCBI Taxonomy" id="166011"/>
    <lineage>
        <taxon>Eukaryota</taxon>
        <taxon>Metazoa</taxon>
        <taxon>Ecdysozoa</taxon>
        <taxon>Nematoda</taxon>
        <taxon>Chromadorea</taxon>
        <taxon>Rhabditida</taxon>
        <taxon>Tylenchina</taxon>
        <taxon>Tylenchomorpha</taxon>
        <taxon>Sphaerularioidea</taxon>
        <taxon>Anguinidae</taxon>
        <taxon>Anguininae</taxon>
        <taxon>Ditylenchus</taxon>
    </lineage>
</organism>
<name>A0A915EBC1_9BILA</name>
<keyword evidence="1" id="KW-1133">Transmembrane helix</keyword>
<proteinExistence type="predicted"/>
<feature type="transmembrane region" description="Helical" evidence="1">
    <location>
        <begin position="39"/>
        <end position="65"/>
    </location>
</feature>
<reference evidence="3" key="1">
    <citation type="submission" date="2022-11" db="UniProtKB">
        <authorList>
            <consortium name="WormBaseParasite"/>
        </authorList>
    </citation>
    <scope>IDENTIFICATION</scope>
</reference>
<protein>
    <submittedName>
        <fullName evidence="3">Uncharacterized protein</fullName>
    </submittedName>
</protein>
<evidence type="ECO:0000256" key="1">
    <source>
        <dbReference type="SAM" id="Phobius"/>
    </source>
</evidence>
<evidence type="ECO:0000313" key="3">
    <source>
        <dbReference type="WBParaSite" id="jg3500"/>
    </source>
</evidence>
<accession>A0A915EBC1</accession>